<keyword evidence="5" id="KW-0067">ATP-binding</keyword>
<evidence type="ECO:0000256" key="2">
    <source>
        <dbReference type="ARBA" id="ARBA00022679"/>
    </source>
</evidence>
<dbReference type="PROSITE" id="PS00915">
    <property type="entry name" value="PI3_4_KINASE_1"/>
    <property type="match status" value="1"/>
</dbReference>
<evidence type="ECO:0000256" key="4">
    <source>
        <dbReference type="ARBA" id="ARBA00022777"/>
    </source>
</evidence>
<dbReference type="FunFam" id="3.30.1010.10:FF:000001">
    <property type="entry name" value="Phosphatidylinositol 4-phosphate 3-kinase C2 domain-containing subunit beta"/>
    <property type="match status" value="1"/>
</dbReference>
<feature type="domain" description="PX" evidence="10">
    <location>
        <begin position="1140"/>
        <end position="1256"/>
    </location>
</feature>
<accession>A0A8C4QM49</accession>
<comment type="catalytic activity">
    <reaction evidence="8">
        <text>a 1,2-diacyl-sn-glycero-3-phospho-(1D-myo-inositol 4-phosphate) + ATP = a 1,2-diacyl-sn-glycero-3-phospho-(1D-myo-inositol-3,4-bisphosphate) + ADP + H(+)</text>
        <dbReference type="Rhea" id="RHEA:18373"/>
        <dbReference type="ChEBI" id="CHEBI:15378"/>
        <dbReference type="ChEBI" id="CHEBI:30616"/>
        <dbReference type="ChEBI" id="CHEBI:57658"/>
        <dbReference type="ChEBI" id="CHEBI:58178"/>
        <dbReference type="ChEBI" id="CHEBI:456216"/>
        <dbReference type="EC" id="2.7.1.154"/>
    </reaction>
    <physiologicalReaction direction="left-to-right" evidence="8">
        <dbReference type="Rhea" id="RHEA:18374"/>
    </physiologicalReaction>
</comment>
<dbReference type="PROSITE" id="PS51546">
    <property type="entry name" value="PI3K_RBD"/>
    <property type="match status" value="1"/>
</dbReference>
<evidence type="ECO:0000256" key="6">
    <source>
        <dbReference type="ARBA" id="ARBA00023098"/>
    </source>
</evidence>
<evidence type="ECO:0000256" key="1">
    <source>
        <dbReference type="ARBA" id="ARBA00006209"/>
    </source>
</evidence>
<comment type="catalytic activity">
    <reaction evidence="7">
        <text>a 1,2-diacyl-sn-glycero-3-phospho-(1D-myo-inositol) + ATP = a 1,2-diacyl-sn-glycero-3-phospho-(1D-myo-inositol-3-phosphate) + ADP + H(+)</text>
        <dbReference type="Rhea" id="RHEA:12709"/>
        <dbReference type="ChEBI" id="CHEBI:15378"/>
        <dbReference type="ChEBI" id="CHEBI:30616"/>
        <dbReference type="ChEBI" id="CHEBI:57880"/>
        <dbReference type="ChEBI" id="CHEBI:58088"/>
        <dbReference type="ChEBI" id="CHEBI:456216"/>
        <dbReference type="EC" id="2.7.1.137"/>
    </reaction>
    <physiologicalReaction direction="left-to-right" evidence="7">
        <dbReference type="Rhea" id="RHEA:12710"/>
    </physiologicalReaction>
</comment>
<feature type="domain" description="PI3K/PI4K catalytic" evidence="11">
    <location>
        <begin position="817"/>
        <end position="1095"/>
    </location>
</feature>
<dbReference type="SMART" id="SM00146">
    <property type="entry name" value="PI3Kc"/>
    <property type="match status" value="1"/>
</dbReference>
<dbReference type="InterPro" id="IPR015433">
    <property type="entry name" value="PI3/4_kinase"/>
</dbReference>
<dbReference type="InterPro" id="IPR000403">
    <property type="entry name" value="PI3/4_kinase_cat_dom"/>
</dbReference>
<dbReference type="Gene3D" id="1.25.40.70">
    <property type="entry name" value="Phosphatidylinositol 3-kinase, accessory domain (PIK)"/>
    <property type="match status" value="1"/>
</dbReference>
<dbReference type="SUPFAM" id="SSF56112">
    <property type="entry name" value="Protein kinase-like (PK-like)"/>
    <property type="match status" value="1"/>
</dbReference>
<dbReference type="Pfam" id="PF00168">
    <property type="entry name" value="C2"/>
    <property type="match status" value="1"/>
</dbReference>
<evidence type="ECO:0000256" key="3">
    <source>
        <dbReference type="ARBA" id="ARBA00022741"/>
    </source>
</evidence>
<dbReference type="GO" id="GO:0016303">
    <property type="term" value="F:1-phosphatidylinositol-3-kinase activity"/>
    <property type="evidence" value="ECO:0007669"/>
    <property type="project" value="UniProtKB-EC"/>
</dbReference>
<protein>
    <recommendedName>
        <fullName evidence="17">Phosphatidylinositol-4-phosphate 3-kinase</fullName>
    </recommendedName>
</protein>
<dbReference type="Gene3D" id="2.60.40.150">
    <property type="entry name" value="C2 domain"/>
    <property type="match status" value="2"/>
</dbReference>
<evidence type="ECO:0000256" key="8">
    <source>
        <dbReference type="ARBA" id="ARBA00029297"/>
    </source>
</evidence>
<dbReference type="OMA" id="QMAAGFR"/>
<dbReference type="GO" id="GO:0005737">
    <property type="term" value="C:cytoplasm"/>
    <property type="evidence" value="ECO:0007669"/>
    <property type="project" value="TreeGrafter"/>
</dbReference>
<dbReference type="GO" id="GO:0048015">
    <property type="term" value="P:phosphatidylinositol-mediated signaling"/>
    <property type="evidence" value="ECO:0007669"/>
    <property type="project" value="TreeGrafter"/>
</dbReference>
<dbReference type="GO" id="GO:0005942">
    <property type="term" value="C:phosphatidylinositol 3-kinase complex"/>
    <property type="evidence" value="ECO:0007669"/>
    <property type="project" value="TreeGrafter"/>
</dbReference>
<dbReference type="InterPro" id="IPR018936">
    <property type="entry name" value="PI3/4_kinase_CS"/>
</dbReference>
<dbReference type="InterPro" id="IPR016024">
    <property type="entry name" value="ARM-type_fold"/>
</dbReference>
<dbReference type="GO" id="GO:0035091">
    <property type="term" value="F:phosphatidylinositol binding"/>
    <property type="evidence" value="ECO:0007669"/>
    <property type="project" value="InterPro"/>
</dbReference>
<dbReference type="Proteomes" id="UP000694388">
    <property type="component" value="Unplaced"/>
</dbReference>
<dbReference type="GO" id="GO:0005524">
    <property type="term" value="F:ATP binding"/>
    <property type="evidence" value="ECO:0007669"/>
    <property type="project" value="UniProtKB-KW"/>
</dbReference>
<dbReference type="GeneTree" id="ENSGT00940000157813"/>
<proteinExistence type="inferred from homology"/>
<dbReference type="Ensembl" id="ENSEBUT00000017556.1">
    <property type="protein sequence ID" value="ENSEBUP00000016980.1"/>
    <property type="gene ID" value="ENSEBUG00000010629.1"/>
</dbReference>
<dbReference type="Pfam" id="PF00792">
    <property type="entry name" value="PI3K_C2"/>
    <property type="match status" value="1"/>
</dbReference>
<organism evidence="15 16">
    <name type="scientific">Eptatretus burgeri</name>
    <name type="common">Inshore hagfish</name>
    <dbReference type="NCBI Taxonomy" id="7764"/>
    <lineage>
        <taxon>Eukaryota</taxon>
        <taxon>Metazoa</taxon>
        <taxon>Chordata</taxon>
        <taxon>Craniata</taxon>
        <taxon>Vertebrata</taxon>
        <taxon>Cyclostomata</taxon>
        <taxon>Myxini</taxon>
        <taxon>Myxiniformes</taxon>
        <taxon>Myxinidae</taxon>
        <taxon>Eptatretinae</taxon>
        <taxon>Eptatretus</taxon>
    </lineage>
</organism>
<dbReference type="Gene3D" id="1.10.1070.11">
    <property type="entry name" value="Phosphatidylinositol 3-/4-kinase, catalytic domain"/>
    <property type="match status" value="1"/>
</dbReference>
<comment type="similarity">
    <text evidence="1">Belongs to the PI3/PI4-kinase family. Type III PI4K subfamily.</text>
</comment>
<dbReference type="InterPro" id="IPR011009">
    <property type="entry name" value="Kinase-like_dom_sf"/>
</dbReference>
<dbReference type="PANTHER" id="PTHR10048">
    <property type="entry name" value="PHOSPHATIDYLINOSITOL KINASE"/>
    <property type="match status" value="1"/>
</dbReference>
<dbReference type="SUPFAM" id="SSF49562">
    <property type="entry name" value="C2 domain (Calcium/lipid-binding domain, CaLB)"/>
    <property type="match status" value="2"/>
</dbReference>
<dbReference type="Pfam" id="PF00794">
    <property type="entry name" value="PI3K_rbd"/>
    <property type="match status" value="1"/>
</dbReference>
<evidence type="ECO:0000259" key="13">
    <source>
        <dbReference type="PROSITE" id="PS51546"/>
    </source>
</evidence>
<dbReference type="InterPro" id="IPR042236">
    <property type="entry name" value="PI3K_accessory_sf"/>
</dbReference>
<dbReference type="SMART" id="SM00312">
    <property type="entry name" value="PX"/>
    <property type="match status" value="1"/>
</dbReference>
<dbReference type="GO" id="GO:0016477">
    <property type="term" value="P:cell migration"/>
    <property type="evidence" value="ECO:0007669"/>
    <property type="project" value="TreeGrafter"/>
</dbReference>
<reference evidence="15" key="2">
    <citation type="submission" date="2025-09" db="UniProtKB">
        <authorList>
            <consortium name="Ensembl"/>
        </authorList>
    </citation>
    <scope>IDENTIFICATION</scope>
</reference>
<evidence type="ECO:0008006" key="17">
    <source>
        <dbReference type="Google" id="ProtNLM"/>
    </source>
</evidence>
<name>A0A8C4QM49_EPTBU</name>
<dbReference type="InterPro" id="IPR036940">
    <property type="entry name" value="PI3/4_kinase_cat_sf"/>
</dbReference>
<dbReference type="PROSITE" id="PS50195">
    <property type="entry name" value="PX"/>
    <property type="match status" value="1"/>
</dbReference>
<dbReference type="FunFam" id="1.10.1070.11:FF:000001">
    <property type="entry name" value="Phosphatidylinositol 4,5-bisphosphate 3-kinase catalytic subunit"/>
    <property type="match status" value="1"/>
</dbReference>
<reference evidence="15" key="1">
    <citation type="submission" date="2025-08" db="UniProtKB">
        <authorList>
            <consortium name="Ensembl"/>
        </authorList>
    </citation>
    <scope>IDENTIFICATION</scope>
</reference>
<dbReference type="InterPro" id="IPR001683">
    <property type="entry name" value="PX_dom"/>
</dbReference>
<dbReference type="InterPro" id="IPR000341">
    <property type="entry name" value="PI3K_Ras-bd_dom"/>
</dbReference>
<dbReference type="SMART" id="SM00239">
    <property type="entry name" value="C2"/>
    <property type="match status" value="1"/>
</dbReference>
<dbReference type="GO" id="GO:0005886">
    <property type="term" value="C:plasma membrane"/>
    <property type="evidence" value="ECO:0007669"/>
    <property type="project" value="TreeGrafter"/>
</dbReference>
<feature type="domain" description="C2" evidence="9">
    <location>
        <begin position="1279"/>
        <end position="1395"/>
    </location>
</feature>
<dbReference type="SUPFAM" id="SSF64268">
    <property type="entry name" value="PX domain"/>
    <property type="match status" value="1"/>
</dbReference>
<sequence length="1403" mass="156558">MFSIFLFISLPRLYHHSPASTTTPQSMTLRIRESFSHSDTETNPGWSLAQARVPAGPQGLLFRVLVDYGRKEGPVIFSTDSDSPVELLLIQLLCLLSLELPSVQQLQHYFLQPHGLQQVLQRERSVVSHDCVQRSQRVGQLPHFQLLHSTDKILAFARTAKDDETPTSLDIDWTAHGCTRRKALGRQGMSMMMDMYHSEVETLRLNQTLTPGGVDRMVQAVKAACLSMDSVETAAVTAGVRALRCLSLAGDSVNSDKFPDSFWEPVTASHQPPLEALTSALHDICDLFRRTFRTEPITSLEAPCGVQNMTVEQSLGIAGNNGDEEVRTDNECESHRHERTVGETESEEMVGTMEGDETDEVEIIFGGEIVEPTKGCDNALSCDNAFSCDNSFQCIFSSSLTTDVLEITLYALHKLPSAWLSNYENYHMECRVWHGSKELGKAWKSQQVTPSHHFFQLVLWNERRTFPLSLSQLPRESRLTFDLYGLAPPPLSDTGTAPAVPHVPELLGHADLRIFDFQSVLVQGSQLLPLCLCRVEEGLERGPLFELHFPQLGCEVVFQTPSPARLAPPRPPRDLDTETRKRLITMMAGASVLFSLTKSECTWLWSRRASLKLEPGSLPWLLASAPSWDSEALPRIYSLLRDACISPEHALEMLHPLFPDKEVRHAAVRSLRQLTDDELMDWLPQLVQALQSEWHIDSCLAHFLLTRASASVRVAHHLYWQLRVSLANGNRRSPVANQAVLAALLSCIGSAQHQALAAQSRLVKMLHKAAGNVRHAPQGQPRRDALSASIPSLQDFFSQEGQVRLPLDPEFVARGIDKDGCSYFSSYTVPLRLSFLNAQPGAPNLEFIFKTGDDMRQDALALQLMALMDRLWLRDGLDMHCVSFRCQPTGYRQGLVELVPGAETLRQIQTRHGVTGSFRDSLLSAWLREHNPSARQLQQAEERFIASCAGSCVATYVLGVCDRHNDNVLLCPSGSLFHIDFGRWLGHAQTLGNIRRDRVPFVLTADMAYIINGADHTTSRFDDFVDICCQAYNCLRKHTRLILVHLALMMECGLPELSSSRDLRYVQEALLPGVTEQQAADMFTSLIKASLSSLSTRVNFFIHNLAQLRQPGGGSSRNSAMGSLPTLSFVPSVHSLAADGRVTTVTVVNYEKRYNPEKYYVFVVEVKREGQTGASRVFRSFLEFQELHAKLCMLPAGSFVPRFPTRLIIGRAQTREVAARRAADLHGFLQILLRCPPAISESDLLYTFLHPLPHDHPRANLDIIQTTPEGFEVVSLGNVAGELSLEICYRNGRLFVLILSCRGLVPETGLELAPFVRTLLLPDPHRSTKRKTRSLNHSLNPDFCEMLVYGGYSEEALSRRRLHLSVCSDGSMTILGTTVFPLSDMIFPGPHTFTLTLHTNPLA</sequence>
<evidence type="ECO:0000259" key="10">
    <source>
        <dbReference type="PROSITE" id="PS50195"/>
    </source>
</evidence>
<evidence type="ECO:0000259" key="12">
    <source>
        <dbReference type="PROSITE" id="PS51545"/>
    </source>
</evidence>
<evidence type="ECO:0000259" key="11">
    <source>
        <dbReference type="PROSITE" id="PS50290"/>
    </source>
</evidence>
<feature type="domain" description="C2 PI3K-type" evidence="14">
    <location>
        <begin position="401"/>
        <end position="581"/>
    </location>
</feature>
<dbReference type="GO" id="GO:0043491">
    <property type="term" value="P:phosphatidylinositol 3-kinase/protein kinase B signal transduction"/>
    <property type="evidence" value="ECO:0007669"/>
    <property type="project" value="TreeGrafter"/>
</dbReference>
<evidence type="ECO:0000259" key="9">
    <source>
        <dbReference type="PROSITE" id="PS50004"/>
    </source>
</evidence>
<dbReference type="PROSITE" id="PS51545">
    <property type="entry name" value="PIK_HELICAL"/>
    <property type="match status" value="1"/>
</dbReference>
<dbReference type="PROSITE" id="PS50004">
    <property type="entry name" value="C2"/>
    <property type="match status" value="1"/>
</dbReference>
<evidence type="ECO:0000313" key="15">
    <source>
        <dbReference type="Ensembl" id="ENSEBUP00000016980.1"/>
    </source>
</evidence>
<feature type="domain" description="PIK helical" evidence="12">
    <location>
        <begin position="570"/>
        <end position="747"/>
    </location>
</feature>
<keyword evidence="4" id="KW-0418">Kinase</keyword>
<keyword evidence="6" id="KW-0443">Lipid metabolism</keyword>
<dbReference type="PROSITE" id="PS00916">
    <property type="entry name" value="PI3_4_KINASE_2"/>
    <property type="match status" value="1"/>
</dbReference>
<keyword evidence="16" id="KW-1185">Reference proteome</keyword>
<dbReference type="SMART" id="SM00145">
    <property type="entry name" value="PI3Ka"/>
    <property type="match status" value="1"/>
</dbReference>
<dbReference type="InterPro" id="IPR000008">
    <property type="entry name" value="C2_dom"/>
</dbReference>
<dbReference type="InterPro" id="IPR035892">
    <property type="entry name" value="C2_domain_sf"/>
</dbReference>
<dbReference type="Pfam" id="PF00613">
    <property type="entry name" value="PI3Ka"/>
    <property type="match status" value="1"/>
</dbReference>
<dbReference type="SMART" id="SM00142">
    <property type="entry name" value="PI3K_C2"/>
    <property type="match status" value="1"/>
</dbReference>
<dbReference type="InterPro" id="IPR036871">
    <property type="entry name" value="PX_dom_sf"/>
</dbReference>
<evidence type="ECO:0000313" key="16">
    <source>
        <dbReference type="Proteomes" id="UP000694388"/>
    </source>
</evidence>
<keyword evidence="3" id="KW-0547">Nucleotide-binding</keyword>
<dbReference type="GO" id="GO:0035005">
    <property type="term" value="F:1-phosphatidylinositol-4-phosphate 3-kinase activity"/>
    <property type="evidence" value="ECO:0007669"/>
    <property type="project" value="UniProtKB-EC"/>
</dbReference>
<evidence type="ECO:0000259" key="14">
    <source>
        <dbReference type="PROSITE" id="PS51547"/>
    </source>
</evidence>
<keyword evidence="2" id="KW-0808">Transferase</keyword>
<dbReference type="SUPFAM" id="SSF48371">
    <property type="entry name" value="ARM repeat"/>
    <property type="match status" value="1"/>
</dbReference>
<evidence type="ECO:0000256" key="5">
    <source>
        <dbReference type="ARBA" id="ARBA00022840"/>
    </source>
</evidence>
<feature type="domain" description="PI3K-RBD" evidence="13">
    <location>
        <begin position="57"/>
        <end position="148"/>
    </location>
</feature>
<dbReference type="CDD" id="cd04012">
    <property type="entry name" value="C2A_PI3K_class_II"/>
    <property type="match status" value="1"/>
</dbReference>
<dbReference type="Pfam" id="PF00787">
    <property type="entry name" value="PX"/>
    <property type="match status" value="1"/>
</dbReference>
<dbReference type="PANTHER" id="PTHR10048:SF14">
    <property type="entry name" value="LD28067P"/>
    <property type="match status" value="1"/>
</dbReference>
<dbReference type="PROSITE" id="PS50290">
    <property type="entry name" value="PI3_4_KINASE_3"/>
    <property type="match status" value="1"/>
</dbReference>
<dbReference type="InterPro" id="IPR002420">
    <property type="entry name" value="PI3K-type_C2_dom"/>
</dbReference>
<dbReference type="Gene3D" id="3.30.1520.10">
    <property type="entry name" value="Phox-like domain"/>
    <property type="match status" value="1"/>
</dbReference>
<dbReference type="PROSITE" id="PS51547">
    <property type="entry name" value="C2_PI3K"/>
    <property type="match status" value="1"/>
</dbReference>
<dbReference type="Pfam" id="PF00454">
    <property type="entry name" value="PI3_PI4_kinase"/>
    <property type="match status" value="1"/>
</dbReference>
<evidence type="ECO:0000256" key="7">
    <source>
        <dbReference type="ARBA" id="ARBA00023985"/>
    </source>
</evidence>
<dbReference type="Gene3D" id="3.30.1010.10">
    <property type="entry name" value="Phosphatidylinositol 3-kinase Catalytic Subunit, Chain A, domain 4"/>
    <property type="match status" value="1"/>
</dbReference>
<dbReference type="InterPro" id="IPR001263">
    <property type="entry name" value="PI3K_accessory_dom"/>
</dbReference>